<evidence type="ECO:0000313" key="3">
    <source>
        <dbReference type="Proteomes" id="UP001330827"/>
    </source>
</evidence>
<reference evidence="2 3" key="1">
    <citation type="submission" date="2022-10" db="EMBL/GenBank/DDBJ databases">
        <title>The complete genomes of actinobacterial strains from the NBC collection.</title>
        <authorList>
            <person name="Joergensen T.S."/>
            <person name="Alvarez Arevalo M."/>
            <person name="Sterndorff E.B."/>
            <person name="Faurdal D."/>
            <person name="Vuksanovic O."/>
            <person name="Mourched A.-S."/>
            <person name="Charusanti P."/>
            <person name="Shaw S."/>
            <person name="Blin K."/>
            <person name="Weber T."/>
        </authorList>
    </citation>
    <scope>NUCLEOTIDE SEQUENCE [LARGE SCALE GENOMIC DNA]</scope>
    <source>
        <strain evidence="2 3">NBC 01769</strain>
    </source>
</reference>
<dbReference type="RefSeq" id="WP_326591335.1">
    <property type="nucleotide sequence ID" value="NZ_CP109114.1"/>
</dbReference>
<dbReference type="Pfam" id="PF02884">
    <property type="entry name" value="Lyase_8_C"/>
    <property type="match status" value="1"/>
</dbReference>
<sequence>MLANTAAVQAVAVRPPGLTAANFWQPGQAGRLASTGPASVLVREVRGATTIRISGPDRSGNPFEVVWDRPVEVVWDRPVRGAVPVDPGIEVRATGRRLVLGVDPGTAGPR</sequence>
<dbReference type="Gene3D" id="2.60.220.10">
    <property type="entry name" value="Polysaccharide lyase family 8-like, C-terminal"/>
    <property type="match status" value="1"/>
</dbReference>
<organism evidence="2 3">
    <name type="scientific">Streptomyces brevispora</name>
    <dbReference type="NCBI Taxonomy" id="887462"/>
    <lineage>
        <taxon>Bacteria</taxon>
        <taxon>Bacillati</taxon>
        <taxon>Actinomycetota</taxon>
        <taxon>Actinomycetes</taxon>
        <taxon>Kitasatosporales</taxon>
        <taxon>Streptomycetaceae</taxon>
        <taxon>Streptomyces</taxon>
    </lineage>
</organism>
<dbReference type="Proteomes" id="UP001330827">
    <property type="component" value="Chromosome"/>
</dbReference>
<accession>A0ABZ1G0T7</accession>
<evidence type="ECO:0000259" key="1">
    <source>
        <dbReference type="Pfam" id="PF02884"/>
    </source>
</evidence>
<dbReference type="EMBL" id="CP109114">
    <property type="protein sequence ID" value="WSC13116.1"/>
    <property type="molecule type" value="Genomic_DNA"/>
</dbReference>
<dbReference type="SUPFAM" id="SSF49863">
    <property type="entry name" value="Hyaluronate lyase-like, C-terminal domain"/>
    <property type="match status" value="1"/>
</dbReference>
<name>A0ABZ1G0T7_9ACTN</name>
<feature type="domain" description="Polysaccharide lyase family 8 C-terminal" evidence="1">
    <location>
        <begin position="2"/>
        <end position="60"/>
    </location>
</feature>
<protein>
    <submittedName>
        <fullName evidence="2">Polysaccharide lyase beta-sandwich domain-containing protein</fullName>
    </submittedName>
</protein>
<dbReference type="InterPro" id="IPR004103">
    <property type="entry name" value="Lyase_8_C"/>
</dbReference>
<keyword evidence="2" id="KW-0456">Lyase</keyword>
<evidence type="ECO:0000313" key="2">
    <source>
        <dbReference type="EMBL" id="WSC13116.1"/>
    </source>
</evidence>
<dbReference type="GO" id="GO:0016829">
    <property type="term" value="F:lyase activity"/>
    <property type="evidence" value="ECO:0007669"/>
    <property type="project" value="UniProtKB-KW"/>
</dbReference>
<proteinExistence type="predicted"/>
<dbReference type="InterPro" id="IPR011071">
    <property type="entry name" value="Lyase_8-like_C"/>
</dbReference>
<gene>
    <name evidence="2" type="ORF">OIE64_09910</name>
</gene>
<keyword evidence="3" id="KW-1185">Reference proteome</keyword>